<organism evidence="2 3">
    <name type="scientific">candidate division MSBL1 archaeon SCGC-AAA382C18</name>
    <dbReference type="NCBI Taxonomy" id="1698281"/>
    <lineage>
        <taxon>Archaea</taxon>
        <taxon>Methanobacteriati</taxon>
        <taxon>Methanobacteriota</taxon>
        <taxon>candidate division MSBL1</taxon>
    </lineage>
</organism>
<comment type="caution">
    <text evidence="2">The sequence shown here is derived from an EMBL/GenBank/DDBJ whole genome shotgun (WGS) entry which is preliminary data.</text>
</comment>
<dbReference type="Gene3D" id="3.90.550.10">
    <property type="entry name" value="Spore Coat Polysaccharide Biosynthesis Protein SpsA, Chain A"/>
    <property type="match status" value="1"/>
</dbReference>
<dbReference type="Pfam" id="PF12804">
    <property type="entry name" value="NTP_transf_3"/>
    <property type="match status" value="1"/>
</dbReference>
<proteinExistence type="predicted"/>
<dbReference type="InterPro" id="IPR029044">
    <property type="entry name" value="Nucleotide-diphossugar_trans"/>
</dbReference>
<dbReference type="AlphaFoldDB" id="A0A133VK20"/>
<evidence type="ECO:0000259" key="1">
    <source>
        <dbReference type="Pfam" id="PF12804"/>
    </source>
</evidence>
<dbReference type="PANTHER" id="PTHR43777:SF1">
    <property type="entry name" value="MOLYBDENUM COFACTOR CYTIDYLYLTRANSFERASE"/>
    <property type="match status" value="1"/>
</dbReference>
<name>A0A133VK20_9EURY</name>
<dbReference type="PATRIC" id="fig|1698281.3.peg.230"/>
<feature type="domain" description="MobA-like NTP transferase" evidence="1">
    <location>
        <begin position="1"/>
        <end position="149"/>
    </location>
</feature>
<protein>
    <recommendedName>
        <fullName evidence="1">MobA-like NTP transferase domain-containing protein</fullName>
    </recommendedName>
</protein>
<evidence type="ECO:0000313" key="2">
    <source>
        <dbReference type="EMBL" id="KXB06781.1"/>
    </source>
</evidence>
<keyword evidence="3" id="KW-1185">Reference proteome</keyword>
<dbReference type="Proteomes" id="UP000070404">
    <property type="component" value="Unassembled WGS sequence"/>
</dbReference>
<dbReference type="CDD" id="cd04182">
    <property type="entry name" value="GT_2_like_f"/>
    <property type="match status" value="1"/>
</dbReference>
<accession>A0A133VK20</accession>
<dbReference type="GO" id="GO:0016779">
    <property type="term" value="F:nucleotidyltransferase activity"/>
    <property type="evidence" value="ECO:0007669"/>
    <property type="project" value="UniProtKB-ARBA"/>
</dbReference>
<evidence type="ECO:0000313" key="3">
    <source>
        <dbReference type="Proteomes" id="UP000070404"/>
    </source>
</evidence>
<dbReference type="SUPFAM" id="SSF53448">
    <property type="entry name" value="Nucleotide-diphospho-sugar transferases"/>
    <property type="match status" value="1"/>
</dbReference>
<dbReference type="EMBL" id="LHYF01000024">
    <property type="protein sequence ID" value="KXB06781.1"/>
    <property type="molecule type" value="Genomic_DNA"/>
</dbReference>
<dbReference type="InterPro" id="IPR025877">
    <property type="entry name" value="MobA-like_NTP_Trfase"/>
</dbReference>
<sequence>MGRCKQLLRINGQSMISKVVSGVLKSMVEDVLVVLGHRADDISTVLPNQGVETVFNPDFKEGMGSSLRVGVKGLSGETEAFLVVLGDQPFLEPDTIDRIISKYERIEADIVAPFYKGTRGNPVLFDYSLKKKIIDITGDIGAREILERKEEHVSRVEVSSPSVLIDVNTEEDFKRIQRYGKDIEAMIDGE</sequence>
<dbReference type="PANTHER" id="PTHR43777">
    <property type="entry name" value="MOLYBDENUM COFACTOR CYTIDYLYLTRANSFERASE"/>
    <property type="match status" value="1"/>
</dbReference>
<gene>
    <name evidence="2" type="ORF">AKJ52_01605</name>
</gene>
<reference evidence="2 3" key="1">
    <citation type="journal article" date="2016" name="Sci. Rep.">
        <title>Metabolic traits of an uncultured archaeal lineage -MSBL1- from brine pools of the Red Sea.</title>
        <authorList>
            <person name="Mwirichia R."/>
            <person name="Alam I."/>
            <person name="Rashid M."/>
            <person name="Vinu M."/>
            <person name="Ba-Alawi W."/>
            <person name="Anthony Kamau A."/>
            <person name="Kamanda Ngugi D."/>
            <person name="Goker M."/>
            <person name="Klenk H.P."/>
            <person name="Bajic V."/>
            <person name="Stingl U."/>
        </authorList>
    </citation>
    <scope>NUCLEOTIDE SEQUENCE [LARGE SCALE GENOMIC DNA]</scope>
    <source>
        <strain evidence="2">SCGC-AAA382C18</strain>
    </source>
</reference>